<reference evidence="2" key="2">
    <citation type="submission" date="2022-01" db="EMBL/GenBank/DDBJ databases">
        <authorList>
            <person name="Yamashiro T."/>
            <person name="Shiraishi A."/>
            <person name="Satake H."/>
            <person name="Nakayama K."/>
        </authorList>
    </citation>
    <scope>NUCLEOTIDE SEQUENCE</scope>
</reference>
<keyword evidence="3" id="KW-1185">Reference proteome</keyword>
<dbReference type="EMBL" id="BQNB010020035">
    <property type="protein sequence ID" value="GJT91619.1"/>
    <property type="molecule type" value="Genomic_DNA"/>
</dbReference>
<reference evidence="2" key="1">
    <citation type="journal article" date="2022" name="Int. J. Mol. Sci.">
        <title>Draft Genome of Tanacetum Coccineum: Genomic Comparison of Closely Related Tanacetum-Family Plants.</title>
        <authorList>
            <person name="Yamashiro T."/>
            <person name="Shiraishi A."/>
            <person name="Nakayama K."/>
            <person name="Satake H."/>
        </authorList>
    </citation>
    <scope>NUCLEOTIDE SEQUENCE</scope>
</reference>
<dbReference type="InterPro" id="IPR013103">
    <property type="entry name" value="RVT_2"/>
</dbReference>
<organism evidence="2 3">
    <name type="scientific">Tanacetum coccineum</name>
    <dbReference type="NCBI Taxonomy" id="301880"/>
    <lineage>
        <taxon>Eukaryota</taxon>
        <taxon>Viridiplantae</taxon>
        <taxon>Streptophyta</taxon>
        <taxon>Embryophyta</taxon>
        <taxon>Tracheophyta</taxon>
        <taxon>Spermatophyta</taxon>
        <taxon>Magnoliopsida</taxon>
        <taxon>eudicotyledons</taxon>
        <taxon>Gunneridae</taxon>
        <taxon>Pentapetalae</taxon>
        <taxon>asterids</taxon>
        <taxon>campanulids</taxon>
        <taxon>Asterales</taxon>
        <taxon>Asteraceae</taxon>
        <taxon>Asteroideae</taxon>
        <taxon>Anthemideae</taxon>
        <taxon>Anthemidinae</taxon>
        <taxon>Tanacetum</taxon>
    </lineage>
</organism>
<evidence type="ECO:0000259" key="1">
    <source>
        <dbReference type="Pfam" id="PF07727"/>
    </source>
</evidence>
<evidence type="ECO:0000313" key="3">
    <source>
        <dbReference type="Proteomes" id="UP001151760"/>
    </source>
</evidence>
<accession>A0ABQ5HW15</accession>
<dbReference type="Proteomes" id="UP001151760">
    <property type="component" value="Unassembled WGS sequence"/>
</dbReference>
<feature type="domain" description="Reverse transcriptase Ty1/copia-type" evidence="1">
    <location>
        <begin position="68"/>
        <end position="130"/>
    </location>
</feature>
<gene>
    <name evidence="2" type="ORF">Tco_1080464</name>
</gene>
<comment type="caution">
    <text evidence="2">The sequence shown here is derived from an EMBL/GenBank/DDBJ whole genome shotgun (WGS) entry which is preliminary data.</text>
</comment>
<evidence type="ECO:0000313" key="2">
    <source>
        <dbReference type="EMBL" id="GJT91619.1"/>
    </source>
</evidence>
<protein>
    <submittedName>
        <fullName evidence="2">Ribonuclease H-like domain-containing protein</fullName>
    </submittedName>
</protein>
<dbReference type="Pfam" id="PF07727">
    <property type="entry name" value="RVT_2"/>
    <property type="match status" value="1"/>
</dbReference>
<proteinExistence type="predicted"/>
<name>A0ABQ5HW15_9ASTR</name>
<sequence>MVTRFRVGTNPPTQHLNLYVSNIYPFPKSYRDAFNDPNWQHAMSDEYHALIKNNTWTLMPRLTCQYYSFYVIEGVDVDETFSLVVKPGTIRTVLSLAISRHWPVHQLDVKNAFLPKDLFETVYMHQPPSYCDSVYPDYRNYATENLEQAHMISCNSCRTHDDIESKLGDVMQHVCLHMPDLREPHFLALKRVLRLVVPLLRDLPQDLVATGQVHVLHVPSRYQFADIFTKGFPSALLEEFHTSLSVQY</sequence>